<name>A0ABP9VL52_9BACT</name>
<dbReference type="EMBL" id="BAABRO010000001">
    <property type="protein sequence ID" value="GAA5505401.1"/>
    <property type="molecule type" value="Genomic_DNA"/>
</dbReference>
<protein>
    <submittedName>
        <fullName evidence="2">Uncharacterized protein</fullName>
    </submittedName>
</protein>
<reference evidence="2 3" key="1">
    <citation type="submission" date="2024-02" db="EMBL/GenBank/DDBJ databases">
        <title>Rhodopirellula caenicola NBRC 110016.</title>
        <authorList>
            <person name="Ichikawa N."/>
            <person name="Katano-Makiyama Y."/>
            <person name="Hidaka K."/>
        </authorList>
    </citation>
    <scope>NUCLEOTIDE SEQUENCE [LARGE SCALE GENOMIC DNA]</scope>
    <source>
        <strain evidence="2 3">NBRC 110016</strain>
    </source>
</reference>
<sequence length="104" mass="11480">MSDDTQADNAPQREPTILHRSDWASHDQLWMGAVQGKDLVDPDPAIIVRDFFELASKGARPSEACFLRSRMTHPDCNSRSGNSVANSMNDCNGSGCQTSLHKLY</sequence>
<organism evidence="2 3">
    <name type="scientific">Novipirellula caenicola</name>
    <dbReference type="NCBI Taxonomy" id="1536901"/>
    <lineage>
        <taxon>Bacteria</taxon>
        <taxon>Pseudomonadati</taxon>
        <taxon>Planctomycetota</taxon>
        <taxon>Planctomycetia</taxon>
        <taxon>Pirellulales</taxon>
        <taxon>Pirellulaceae</taxon>
        <taxon>Novipirellula</taxon>
    </lineage>
</organism>
<accession>A0ABP9VL52</accession>
<evidence type="ECO:0000313" key="2">
    <source>
        <dbReference type="EMBL" id="GAA5505401.1"/>
    </source>
</evidence>
<keyword evidence="3" id="KW-1185">Reference proteome</keyword>
<comment type="caution">
    <text evidence="2">The sequence shown here is derived from an EMBL/GenBank/DDBJ whole genome shotgun (WGS) entry which is preliminary data.</text>
</comment>
<evidence type="ECO:0000256" key="1">
    <source>
        <dbReference type="SAM" id="MobiDB-lite"/>
    </source>
</evidence>
<gene>
    <name evidence="2" type="ORF">Rcae01_00846</name>
</gene>
<evidence type="ECO:0000313" key="3">
    <source>
        <dbReference type="Proteomes" id="UP001416858"/>
    </source>
</evidence>
<feature type="region of interest" description="Disordered" evidence="1">
    <location>
        <begin position="1"/>
        <end position="20"/>
    </location>
</feature>
<proteinExistence type="predicted"/>
<dbReference type="Proteomes" id="UP001416858">
    <property type="component" value="Unassembled WGS sequence"/>
</dbReference>